<keyword evidence="6" id="KW-1185">Reference proteome</keyword>
<dbReference type="Pfam" id="PF12833">
    <property type="entry name" value="HTH_18"/>
    <property type="match status" value="1"/>
</dbReference>
<sequence length="280" mass="31976">MGRGVNAARPAFWHEAIANMRVDVSVAAYTKVSPSWRDTDYTPDFNKLYFILEGTGYLKIGDAEYEPAPGQLFWMPQGVRQSYGAAEGEPFGKHWCHFTAYVGDEPLPRVLDVPDFVDVPEAERPRLAASFERLAYWRGRTELSAAMRVRSELLSILAAYLELGGGTKVRTARSGAMAKMDLVLRFIDEHLTEPLSVEELAALAHYHPNYFIRSFKRTTGFSPIQYINRQRVERAKRLFATTELNVSEVADRFGMEISYFSRLFKETTGFTPSQYREWMT</sequence>
<dbReference type="PANTHER" id="PTHR43280:SF28">
    <property type="entry name" value="HTH-TYPE TRANSCRIPTIONAL ACTIVATOR RHAS"/>
    <property type="match status" value="1"/>
</dbReference>
<keyword evidence="1" id="KW-0805">Transcription regulation</keyword>
<keyword evidence="2" id="KW-0238">DNA-binding</keyword>
<dbReference type="SUPFAM" id="SSF51215">
    <property type="entry name" value="Regulatory protein AraC"/>
    <property type="match status" value="1"/>
</dbReference>
<dbReference type="InterPro" id="IPR003313">
    <property type="entry name" value="AraC-bd"/>
</dbReference>
<evidence type="ECO:0000313" key="6">
    <source>
        <dbReference type="Proteomes" id="UP000309676"/>
    </source>
</evidence>
<dbReference type="Proteomes" id="UP000309676">
    <property type="component" value="Unassembled WGS sequence"/>
</dbReference>
<protein>
    <submittedName>
        <fullName evidence="5">AraC family transcriptional regulator</fullName>
    </submittedName>
</protein>
<evidence type="ECO:0000256" key="1">
    <source>
        <dbReference type="ARBA" id="ARBA00023015"/>
    </source>
</evidence>
<dbReference type="GO" id="GO:0043565">
    <property type="term" value="F:sequence-specific DNA binding"/>
    <property type="evidence" value="ECO:0007669"/>
    <property type="project" value="InterPro"/>
</dbReference>
<reference evidence="5 6" key="1">
    <citation type="submission" date="2019-05" db="EMBL/GenBank/DDBJ databases">
        <authorList>
            <person name="Narsing Rao M.P."/>
            <person name="Li W.J."/>
        </authorList>
    </citation>
    <scope>NUCLEOTIDE SEQUENCE [LARGE SCALE GENOMIC DNA]</scope>
    <source>
        <strain evidence="5 6">SYSU_K30003</strain>
    </source>
</reference>
<evidence type="ECO:0000313" key="5">
    <source>
        <dbReference type="EMBL" id="TLS48314.1"/>
    </source>
</evidence>
<dbReference type="Pfam" id="PF02311">
    <property type="entry name" value="AraC_binding"/>
    <property type="match status" value="1"/>
</dbReference>
<dbReference type="GO" id="GO:0003700">
    <property type="term" value="F:DNA-binding transcription factor activity"/>
    <property type="evidence" value="ECO:0007669"/>
    <property type="project" value="InterPro"/>
</dbReference>
<gene>
    <name evidence="5" type="ORF">FE782_31270</name>
</gene>
<dbReference type="Gene3D" id="1.10.10.60">
    <property type="entry name" value="Homeodomain-like"/>
    <property type="match status" value="2"/>
</dbReference>
<proteinExistence type="predicted"/>
<dbReference type="AlphaFoldDB" id="A0A5R9G5S8"/>
<organism evidence="5 6">
    <name type="scientific">Paenibacillus antri</name>
    <dbReference type="NCBI Taxonomy" id="2582848"/>
    <lineage>
        <taxon>Bacteria</taxon>
        <taxon>Bacillati</taxon>
        <taxon>Bacillota</taxon>
        <taxon>Bacilli</taxon>
        <taxon>Bacillales</taxon>
        <taxon>Paenibacillaceae</taxon>
        <taxon>Paenibacillus</taxon>
    </lineage>
</organism>
<evidence type="ECO:0000259" key="4">
    <source>
        <dbReference type="PROSITE" id="PS01124"/>
    </source>
</evidence>
<dbReference type="OrthoDB" id="9780667at2"/>
<dbReference type="EMBL" id="VCIW01000040">
    <property type="protein sequence ID" value="TLS48314.1"/>
    <property type="molecule type" value="Genomic_DNA"/>
</dbReference>
<dbReference type="SMART" id="SM00342">
    <property type="entry name" value="HTH_ARAC"/>
    <property type="match status" value="1"/>
</dbReference>
<keyword evidence="3" id="KW-0804">Transcription</keyword>
<dbReference type="PANTHER" id="PTHR43280">
    <property type="entry name" value="ARAC-FAMILY TRANSCRIPTIONAL REGULATOR"/>
    <property type="match status" value="1"/>
</dbReference>
<feature type="domain" description="HTH araC/xylS-type" evidence="4">
    <location>
        <begin position="181"/>
        <end position="278"/>
    </location>
</feature>
<dbReference type="Gene3D" id="2.60.120.10">
    <property type="entry name" value="Jelly Rolls"/>
    <property type="match status" value="1"/>
</dbReference>
<dbReference type="PROSITE" id="PS01124">
    <property type="entry name" value="HTH_ARAC_FAMILY_2"/>
    <property type="match status" value="1"/>
</dbReference>
<dbReference type="InterPro" id="IPR014710">
    <property type="entry name" value="RmlC-like_jellyroll"/>
</dbReference>
<name>A0A5R9G5S8_9BACL</name>
<dbReference type="InterPro" id="IPR009057">
    <property type="entry name" value="Homeodomain-like_sf"/>
</dbReference>
<evidence type="ECO:0000256" key="2">
    <source>
        <dbReference type="ARBA" id="ARBA00023125"/>
    </source>
</evidence>
<dbReference type="InterPro" id="IPR018060">
    <property type="entry name" value="HTH_AraC"/>
</dbReference>
<dbReference type="InterPro" id="IPR037923">
    <property type="entry name" value="HTH-like"/>
</dbReference>
<dbReference type="RefSeq" id="WP_138198269.1">
    <property type="nucleotide sequence ID" value="NZ_VCIW01000040.1"/>
</dbReference>
<dbReference type="SUPFAM" id="SSF46689">
    <property type="entry name" value="Homeodomain-like"/>
    <property type="match status" value="2"/>
</dbReference>
<comment type="caution">
    <text evidence="5">The sequence shown here is derived from an EMBL/GenBank/DDBJ whole genome shotgun (WGS) entry which is preliminary data.</text>
</comment>
<evidence type="ECO:0000256" key="3">
    <source>
        <dbReference type="ARBA" id="ARBA00023163"/>
    </source>
</evidence>
<accession>A0A5R9G5S8</accession>